<evidence type="ECO:0000256" key="1">
    <source>
        <dbReference type="ARBA" id="ARBA00008061"/>
    </source>
</evidence>
<dbReference type="CDD" id="cd11333">
    <property type="entry name" value="AmyAc_SI_OligoGlu_DGase"/>
    <property type="match status" value="1"/>
</dbReference>
<dbReference type="NCBIfam" id="TIGR02403">
    <property type="entry name" value="trehalose_treC"/>
    <property type="match status" value="1"/>
</dbReference>
<dbReference type="Pfam" id="PF00128">
    <property type="entry name" value="Alpha-amylase"/>
    <property type="match status" value="1"/>
</dbReference>
<keyword evidence="2 6" id="KW-0378">Hydrolase</keyword>
<feature type="domain" description="Glycosyl hydrolase family 13 catalytic" evidence="5">
    <location>
        <begin position="10"/>
        <end position="415"/>
    </location>
</feature>
<dbReference type="Pfam" id="PF23915">
    <property type="entry name" value="SusG_C"/>
    <property type="match status" value="1"/>
</dbReference>
<dbReference type="InterPro" id="IPR056300">
    <property type="entry name" value="SusG-like_C"/>
</dbReference>
<sequence>MNFKNKVVYQIYPKSFMDSNNDGLGDIRGIISKLDYLSDLGIDIIWTTPFFVSPQKDNGYDVADYYNVDPSYGTMEDVEELIREAKKRNIDIMFDMVFNHTSTEHEWFKKAINGEEKYKNYYIFKEGRVINGKKEPPTNWISKFGGSAWQYIEKFDEYYLHLFDVSQADLNWDNEEVRKEIFDIVNFWIGKGVYGFRFDVINLISKPKVFEDDFEGDGRRFYTDGINIHKYLKELNKNTFGKYDNAVTVGEMSSTSIENCIKYSGEKENELSMVFSFHHLKVDYKNKDKWQLMDFDFQELKNILFSWQEGMQSNNAWSALFWCNHDQPRIVSRFGDDKKYYKESAKMLAAVMHCLRGTPYIYQGEEIGMTNAYFNDINQYKDVESLNYFNILKNNGIEEKEIYKILQSRSRDNARTPMQWNDKKNAGFSNAKPWIEIISNYKEINSENNLKDENSILNHYKKLIKLRKDYKVISEGKTIPILKDDKNVLSFIREYNNEKILVINNFYGNACTANLSGINFDVKTSKILLSNYSDDLMLDNILKLKPYESVVLYSKN</sequence>
<name>A0ABT8Z094_9SPIR</name>
<dbReference type="Gene3D" id="2.60.40.1180">
    <property type="entry name" value="Golgi alpha-mannosidase II"/>
    <property type="match status" value="1"/>
</dbReference>
<dbReference type="RefSeq" id="WP_304392484.1">
    <property type="nucleotide sequence ID" value="NZ_JAUPBM010000227.1"/>
</dbReference>
<evidence type="ECO:0000256" key="4">
    <source>
        <dbReference type="NCBIfam" id="TIGR02403"/>
    </source>
</evidence>
<dbReference type="InterPro" id="IPR012769">
    <property type="entry name" value="Trehalose_TreC"/>
</dbReference>
<dbReference type="EC" id="3.2.1.93" evidence="4"/>
<evidence type="ECO:0000259" key="5">
    <source>
        <dbReference type="SMART" id="SM00642"/>
    </source>
</evidence>
<dbReference type="PANTHER" id="PTHR10357">
    <property type="entry name" value="ALPHA-AMYLASE FAMILY MEMBER"/>
    <property type="match status" value="1"/>
</dbReference>
<evidence type="ECO:0000256" key="2">
    <source>
        <dbReference type="ARBA" id="ARBA00022801"/>
    </source>
</evidence>
<dbReference type="GO" id="GO:0008788">
    <property type="term" value="F:alpha,alpha-phosphotrehalase activity"/>
    <property type="evidence" value="ECO:0007669"/>
    <property type="project" value="UniProtKB-EC"/>
</dbReference>
<comment type="similarity">
    <text evidence="1">Belongs to the glycosyl hydrolase 13 family.</text>
</comment>
<dbReference type="InterPro" id="IPR017853">
    <property type="entry name" value="GH"/>
</dbReference>
<dbReference type="SMART" id="SM00642">
    <property type="entry name" value="Aamy"/>
    <property type="match status" value="1"/>
</dbReference>
<dbReference type="SUPFAM" id="SSF51445">
    <property type="entry name" value="(Trans)glycosidases"/>
    <property type="match status" value="1"/>
</dbReference>
<evidence type="ECO:0000313" key="7">
    <source>
        <dbReference type="Proteomes" id="UP001175147"/>
    </source>
</evidence>
<reference evidence="6" key="1">
    <citation type="submission" date="2023-07" db="EMBL/GenBank/DDBJ databases">
        <title>Mucosal microbiota of week-old chicken and adult hens.</title>
        <authorList>
            <person name="Volf J."/>
            <person name="Karasova D."/>
            <person name="Crhanova M."/>
            <person name="Faldynova M."/>
            <person name="Prikrylova H."/>
            <person name="Zeman M."/>
            <person name="Babak V."/>
            <person name="Rajova J."/>
            <person name="Rychlik I."/>
        </authorList>
    </citation>
    <scope>NUCLEOTIDE SEQUENCE</scope>
    <source>
        <strain evidence="6">ET902</strain>
    </source>
</reference>
<dbReference type="Gene3D" id="3.90.400.10">
    <property type="entry name" value="Oligo-1,6-glucosidase, Domain 2"/>
    <property type="match status" value="1"/>
</dbReference>
<dbReference type="InterPro" id="IPR006047">
    <property type="entry name" value="GH13_cat_dom"/>
</dbReference>
<evidence type="ECO:0000313" key="6">
    <source>
        <dbReference type="EMBL" id="MDO7021554.1"/>
    </source>
</evidence>
<accession>A0ABT8Z094</accession>
<keyword evidence="3 6" id="KW-0326">Glycosidase</keyword>
<evidence type="ECO:0000256" key="3">
    <source>
        <dbReference type="ARBA" id="ARBA00023295"/>
    </source>
</evidence>
<dbReference type="Gene3D" id="3.20.20.80">
    <property type="entry name" value="Glycosidases"/>
    <property type="match status" value="1"/>
</dbReference>
<gene>
    <name evidence="6" type="primary">treC</name>
    <name evidence="6" type="ORF">Q5M86_12310</name>
</gene>
<dbReference type="InterPro" id="IPR045857">
    <property type="entry name" value="O16G_dom_2"/>
</dbReference>
<proteinExistence type="inferred from homology"/>
<dbReference type="SUPFAM" id="SSF51011">
    <property type="entry name" value="Glycosyl hydrolase domain"/>
    <property type="match status" value="1"/>
</dbReference>
<comment type="caution">
    <text evidence="6">The sequence shown here is derived from an EMBL/GenBank/DDBJ whole genome shotgun (WGS) entry which is preliminary data.</text>
</comment>
<dbReference type="InterPro" id="IPR013780">
    <property type="entry name" value="Glyco_hydro_b"/>
</dbReference>
<dbReference type="Proteomes" id="UP001175147">
    <property type="component" value="Unassembled WGS sequence"/>
</dbReference>
<protein>
    <recommendedName>
        <fullName evidence="4">Alpha,alpha-phosphotrehalase</fullName>
        <ecNumber evidence="4">3.2.1.93</ecNumber>
    </recommendedName>
</protein>
<organism evidence="6 7">
    <name type="scientific">Brachyspira innocens</name>
    <dbReference type="NCBI Taxonomy" id="13264"/>
    <lineage>
        <taxon>Bacteria</taxon>
        <taxon>Pseudomonadati</taxon>
        <taxon>Spirochaetota</taxon>
        <taxon>Spirochaetia</taxon>
        <taxon>Brachyspirales</taxon>
        <taxon>Brachyspiraceae</taxon>
        <taxon>Brachyspira</taxon>
    </lineage>
</organism>
<dbReference type="NCBIfam" id="NF008183">
    <property type="entry name" value="PRK10933.1"/>
    <property type="match status" value="1"/>
</dbReference>
<keyword evidence="7" id="KW-1185">Reference proteome</keyword>
<dbReference type="EMBL" id="JAUPBM010000227">
    <property type="protein sequence ID" value="MDO7021554.1"/>
    <property type="molecule type" value="Genomic_DNA"/>
</dbReference>
<dbReference type="PANTHER" id="PTHR10357:SF217">
    <property type="entry name" value="TREHALOSE-6-PHOSPHATE HYDROLASE"/>
    <property type="match status" value="1"/>
</dbReference>